<dbReference type="Pfam" id="PF01177">
    <property type="entry name" value="Asp_Glu_race"/>
    <property type="match status" value="1"/>
</dbReference>
<dbReference type="AlphaFoldDB" id="A0A9E8CKS5"/>
<dbReference type="InterPro" id="IPR015942">
    <property type="entry name" value="Asp/Glu/hydantoin_racemase"/>
</dbReference>
<dbReference type="GO" id="GO:0047661">
    <property type="term" value="F:amino-acid racemase activity"/>
    <property type="evidence" value="ECO:0007669"/>
    <property type="project" value="InterPro"/>
</dbReference>
<protein>
    <submittedName>
        <fullName evidence="2">Aspartate/glutamate racemase family protein</fullName>
    </submittedName>
</protein>
<dbReference type="EMBL" id="CP102774">
    <property type="protein sequence ID" value="UZF86080.1"/>
    <property type="molecule type" value="Genomic_DNA"/>
</dbReference>
<proteinExistence type="inferred from homology"/>
<dbReference type="PANTHER" id="PTHR28047">
    <property type="entry name" value="PROTEIN DCG1"/>
    <property type="match status" value="1"/>
</dbReference>
<reference evidence="2" key="1">
    <citation type="submission" date="2022-08" db="EMBL/GenBank/DDBJ databases">
        <title>Complete Genome Sequences of 2 Bosea sp. soil isolates.</title>
        <authorList>
            <person name="Alvarez Arevalo M."/>
            <person name="Sterndorff E.B."/>
            <person name="Faurdal D."/>
            <person name="Joergensen T.S."/>
            <person name="Weber T."/>
        </authorList>
    </citation>
    <scope>NUCLEOTIDE SEQUENCE</scope>
    <source>
        <strain evidence="2">NBC_00436</strain>
    </source>
</reference>
<dbReference type="Gene3D" id="3.40.50.12500">
    <property type="match status" value="1"/>
</dbReference>
<name>A0A9E8CKS5_9HYPH</name>
<dbReference type="PANTHER" id="PTHR28047:SF5">
    <property type="entry name" value="PROTEIN DCG1"/>
    <property type="match status" value="1"/>
</dbReference>
<dbReference type="InterPro" id="IPR053714">
    <property type="entry name" value="Iso_Racemase_Enz_sf"/>
</dbReference>
<organism evidence="2">
    <name type="scientific">Bosea sp. NBC_00436</name>
    <dbReference type="NCBI Taxonomy" id="2969620"/>
    <lineage>
        <taxon>Bacteria</taxon>
        <taxon>Pseudomonadati</taxon>
        <taxon>Pseudomonadota</taxon>
        <taxon>Alphaproteobacteria</taxon>
        <taxon>Hyphomicrobiales</taxon>
        <taxon>Boseaceae</taxon>
        <taxon>Bosea</taxon>
    </lineage>
</organism>
<gene>
    <name evidence="2" type="ORF">NWE54_20050</name>
</gene>
<sequence length="268" mass="29196">MRLFYQSFGVSRGSRDGHYGQVLKRIVETAAAPGTTISIEGLSPHRAVADQYRYLELLDTVEVTENGLRAEREGYDAFLVGNIFEPGLHELRELLNIPVLGLRESSLHVACMMGASFSLININPKFVPRIMEGVRLQGLQSRLVSIERMTVERPGSFDIAFRDADAKAEIVRQFQDAARQAIAKGAEVLIPAGGSLMALLIEAGIHEIDATPVLNGIIALVKTAEMAAQMRGLTGHFTSKRMTYAPPSGKLLADVRQAYGEAIYPGAT</sequence>
<comment type="similarity">
    <text evidence="1">Belongs to the HyuE racemase family.</text>
</comment>
<evidence type="ECO:0000256" key="1">
    <source>
        <dbReference type="ARBA" id="ARBA00038414"/>
    </source>
</evidence>
<evidence type="ECO:0000313" key="2">
    <source>
        <dbReference type="EMBL" id="UZF86080.1"/>
    </source>
</evidence>
<dbReference type="InterPro" id="IPR052186">
    <property type="entry name" value="Hydantoin_racemase-like"/>
</dbReference>
<accession>A0A9E8CKS5</accession>